<dbReference type="EMBL" id="DXDC01000309">
    <property type="protein sequence ID" value="HIY66621.1"/>
    <property type="molecule type" value="Genomic_DNA"/>
</dbReference>
<evidence type="ECO:0000256" key="1">
    <source>
        <dbReference type="ARBA" id="ARBA00009437"/>
    </source>
</evidence>
<dbReference type="GO" id="GO:0003677">
    <property type="term" value="F:DNA binding"/>
    <property type="evidence" value="ECO:0007669"/>
    <property type="project" value="UniProtKB-KW"/>
</dbReference>
<dbReference type="Proteomes" id="UP000824005">
    <property type="component" value="Unassembled WGS sequence"/>
</dbReference>
<dbReference type="PROSITE" id="PS50931">
    <property type="entry name" value="HTH_LYSR"/>
    <property type="match status" value="1"/>
</dbReference>
<protein>
    <submittedName>
        <fullName evidence="6">LysR family transcriptional regulator</fullName>
    </submittedName>
</protein>
<dbReference type="InterPro" id="IPR036390">
    <property type="entry name" value="WH_DNA-bd_sf"/>
</dbReference>
<dbReference type="PANTHER" id="PTHR30346:SF29">
    <property type="entry name" value="LYSR SUBSTRATE-BINDING"/>
    <property type="match status" value="1"/>
</dbReference>
<evidence type="ECO:0000313" key="7">
    <source>
        <dbReference type="Proteomes" id="UP000824005"/>
    </source>
</evidence>
<comment type="similarity">
    <text evidence="1">Belongs to the LysR transcriptional regulatory family.</text>
</comment>
<dbReference type="AlphaFoldDB" id="A0A9D1YWL4"/>
<feature type="domain" description="HTH lysR-type" evidence="5">
    <location>
        <begin position="2"/>
        <end position="59"/>
    </location>
</feature>
<reference evidence="6" key="1">
    <citation type="journal article" date="2021" name="PeerJ">
        <title>Extensive microbial diversity within the chicken gut microbiome revealed by metagenomics and culture.</title>
        <authorList>
            <person name="Gilroy R."/>
            <person name="Ravi A."/>
            <person name="Getino M."/>
            <person name="Pursley I."/>
            <person name="Horton D.L."/>
            <person name="Alikhan N.F."/>
            <person name="Baker D."/>
            <person name="Gharbi K."/>
            <person name="Hall N."/>
            <person name="Watson M."/>
            <person name="Adriaenssens E.M."/>
            <person name="Foster-Nyarko E."/>
            <person name="Jarju S."/>
            <person name="Secka A."/>
            <person name="Antonio M."/>
            <person name="Oren A."/>
            <person name="Chaudhuri R.R."/>
            <person name="La Ragione R."/>
            <person name="Hildebrand F."/>
            <person name="Pallen M.J."/>
        </authorList>
    </citation>
    <scope>NUCLEOTIDE SEQUENCE</scope>
    <source>
        <strain evidence="6">ChiGjej1B1-98</strain>
    </source>
</reference>
<keyword evidence="2" id="KW-0805">Transcription regulation</keyword>
<dbReference type="Pfam" id="PF00126">
    <property type="entry name" value="HTH_1"/>
    <property type="match status" value="1"/>
</dbReference>
<dbReference type="SUPFAM" id="SSF53850">
    <property type="entry name" value="Periplasmic binding protein-like II"/>
    <property type="match status" value="1"/>
</dbReference>
<dbReference type="Gene3D" id="1.10.10.10">
    <property type="entry name" value="Winged helix-like DNA-binding domain superfamily/Winged helix DNA-binding domain"/>
    <property type="match status" value="1"/>
</dbReference>
<name>A0A9D1YWL4_9MICO</name>
<keyword evidence="3" id="KW-0238">DNA-binding</keyword>
<comment type="caution">
    <text evidence="6">The sequence shown here is derived from an EMBL/GenBank/DDBJ whole genome shotgun (WGS) entry which is preliminary data.</text>
</comment>
<evidence type="ECO:0000313" key="6">
    <source>
        <dbReference type="EMBL" id="HIY66621.1"/>
    </source>
</evidence>
<sequence>MLDVSRLRLLAELRRHGTMGAVAEALSYSTSAVSQQLTKLQSEVGAPLYHRVGRRLELTPAGELLADEADIVLEAVERAQSAIDNARGEAGTVRLGVVPTIAWTTLGNIMSVVERDHPALRMSVSTYEPESGSVALANRNLDIMLMDEYRGMPRKRQSGLVRVPLMRDPIRAVLPAGLPAETDPAALDWVFESFESEAARWALAICREQGIEPTVRYYTPDIALQRKLVQDGLAAAFLPDIIRRDGHGYRAVPGFPDDLYRTLYAVTRTGSSKRASVQTVVGVLRSCISARSEAHTA</sequence>
<gene>
    <name evidence="6" type="ORF">H9830_10130</name>
</gene>
<dbReference type="Gene3D" id="3.40.190.10">
    <property type="entry name" value="Periplasmic binding protein-like II"/>
    <property type="match status" value="2"/>
</dbReference>
<dbReference type="SUPFAM" id="SSF46785">
    <property type="entry name" value="Winged helix' DNA-binding domain"/>
    <property type="match status" value="1"/>
</dbReference>
<dbReference type="InterPro" id="IPR005119">
    <property type="entry name" value="LysR_subst-bd"/>
</dbReference>
<dbReference type="Pfam" id="PF03466">
    <property type="entry name" value="LysR_substrate"/>
    <property type="match status" value="1"/>
</dbReference>
<accession>A0A9D1YWL4</accession>
<evidence type="ECO:0000256" key="2">
    <source>
        <dbReference type="ARBA" id="ARBA00023015"/>
    </source>
</evidence>
<evidence type="ECO:0000256" key="4">
    <source>
        <dbReference type="ARBA" id="ARBA00023163"/>
    </source>
</evidence>
<evidence type="ECO:0000256" key="3">
    <source>
        <dbReference type="ARBA" id="ARBA00023125"/>
    </source>
</evidence>
<proteinExistence type="inferred from homology"/>
<dbReference type="InterPro" id="IPR036388">
    <property type="entry name" value="WH-like_DNA-bd_sf"/>
</dbReference>
<dbReference type="GO" id="GO:0032993">
    <property type="term" value="C:protein-DNA complex"/>
    <property type="evidence" value="ECO:0007669"/>
    <property type="project" value="TreeGrafter"/>
</dbReference>
<dbReference type="InterPro" id="IPR000847">
    <property type="entry name" value="LysR_HTH_N"/>
</dbReference>
<organism evidence="6 7">
    <name type="scientific">Candidatus Agrococcus pullicola</name>
    <dbReference type="NCBI Taxonomy" id="2838429"/>
    <lineage>
        <taxon>Bacteria</taxon>
        <taxon>Bacillati</taxon>
        <taxon>Actinomycetota</taxon>
        <taxon>Actinomycetes</taxon>
        <taxon>Micrococcales</taxon>
        <taxon>Microbacteriaceae</taxon>
        <taxon>Agrococcus</taxon>
    </lineage>
</organism>
<dbReference type="PANTHER" id="PTHR30346">
    <property type="entry name" value="TRANSCRIPTIONAL DUAL REGULATOR HCAR-RELATED"/>
    <property type="match status" value="1"/>
</dbReference>
<dbReference type="GO" id="GO:0003700">
    <property type="term" value="F:DNA-binding transcription factor activity"/>
    <property type="evidence" value="ECO:0007669"/>
    <property type="project" value="InterPro"/>
</dbReference>
<reference evidence="6" key="2">
    <citation type="submission" date="2021-04" db="EMBL/GenBank/DDBJ databases">
        <authorList>
            <person name="Gilroy R."/>
        </authorList>
    </citation>
    <scope>NUCLEOTIDE SEQUENCE</scope>
    <source>
        <strain evidence="6">ChiGjej1B1-98</strain>
    </source>
</reference>
<keyword evidence="4" id="KW-0804">Transcription</keyword>
<evidence type="ECO:0000259" key="5">
    <source>
        <dbReference type="PROSITE" id="PS50931"/>
    </source>
</evidence>